<keyword evidence="2" id="KW-0805">Transcription regulation</keyword>
<dbReference type="InterPro" id="IPR052207">
    <property type="entry name" value="Max-like/E-box_TFs"/>
</dbReference>
<evidence type="ECO:0000259" key="7">
    <source>
        <dbReference type="PROSITE" id="PS50888"/>
    </source>
</evidence>
<dbReference type="AlphaFoldDB" id="A0AA39X2H9"/>
<comment type="subcellular location">
    <subcellularLocation>
        <location evidence="1">Nucleus</location>
    </subcellularLocation>
</comment>
<feature type="domain" description="BHLH" evidence="7">
    <location>
        <begin position="397"/>
        <end position="448"/>
    </location>
</feature>
<evidence type="ECO:0000256" key="6">
    <source>
        <dbReference type="SAM" id="MobiDB-lite"/>
    </source>
</evidence>
<dbReference type="PANTHER" id="PTHR15741">
    <property type="entry name" value="BASIC HELIX-LOOP-HELIX ZIP TRANSCRIPTION FACTOR"/>
    <property type="match status" value="1"/>
</dbReference>
<dbReference type="GO" id="GO:0005634">
    <property type="term" value="C:nucleus"/>
    <property type="evidence" value="ECO:0007669"/>
    <property type="project" value="UniProtKB-SubCell"/>
</dbReference>
<feature type="compositionally biased region" description="Low complexity" evidence="6">
    <location>
        <begin position="345"/>
        <end position="364"/>
    </location>
</feature>
<accession>A0AA39X2H9</accession>
<evidence type="ECO:0000256" key="5">
    <source>
        <dbReference type="ARBA" id="ARBA00023242"/>
    </source>
</evidence>
<sequence length="476" mass="50761">MGSHQEPDPSSLPFGYAIDPALDPAFEIPPVGNQLLSEGESQILDKFFSDEVLKNIPFQMAAQGPLAFGEGAGGPLYATDLWFPQIVGLSAHLPNQHGDDQFHYNFEASSYAYVTPADTMASPTSPTGGNLDQPADVLAAASVLSSGPHGTNMNMPFGLSTVPTTPVASTSAAAAQMRHYSAGGYGSAERNTIPRNGNETMLNNWIFPDHSTLSTHRRPRPQPEIPQFGTDPNFSRSRYEPPSIHSTLDAIQFEQAEIMNCFKRTDSAAPTRASSPVPLSMRPPGQPSVLSPVTQTTTITMSQPQLSAAFPAPAHDEDESVPPRKKAKCKAGPTNEVEAARLPTKSKAARSGKAAAVKLGSSPPAGEPAPPPSRKRRRAGNRDSPPAKPRENLTDEQKRENHIKSEQKRRQMIAEGYSDLAKVTPGLDTGGLSKSLMLQTAGDFLERLLAGNDRLRAQLEALKAAEEASNGAGSTG</sequence>
<keyword evidence="3" id="KW-0238">DNA-binding</keyword>
<keyword evidence="5" id="KW-0539">Nucleus</keyword>
<evidence type="ECO:0000256" key="3">
    <source>
        <dbReference type="ARBA" id="ARBA00023125"/>
    </source>
</evidence>
<organism evidence="8 9">
    <name type="scientific">Immersiella caudata</name>
    <dbReference type="NCBI Taxonomy" id="314043"/>
    <lineage>
        <taxon>Eukaryota</taxon>
        <taxon>Fungi</taxon>
        <taxon>Dikarya</taxon>
        <taxon>Ascomycota</taxon>
        <taxon>Pezizomycotina</taxon>
        <taxon>Sordariomycetes</taxon>
        <taxon>Sordariomycetidae</taxon>
        <taxon>Sordariales</taxon>
        <taxon>Lasiosphaeriaceae</taxon>
        <taxon>Immersiella</taxon>
    </lineage>
</organism>
<dbReference type="PROSITE" id="PS50888">
    <property type="entry name" value="BHLH"/>
    <property type="match status" value="1"/>
</dbReference>
<feature type="region of interest" description="Disordered" evidence="6">
    <location>
        <begin position="212"/>
        <end position="241"/>
    </location>
</feature>
<feature type="region of interest" description="Disordered" evidence="6">
    <location>
        <begin position="310"/>
        <end position="413"/>
    </location>
</feature>
<dbReference type="SUPFAM" id="SSF47459">
    <property type="entry name" value="HLH, helix-loop-helix DNA-binding domain"/>
    <property type="match status" value="1"/>
</dbReference>
<dbReference type="InterPro" id="IPR011598">
    <property type="entry name" value="bHLH_dom"/>
</dbReference>
<protein>
    <recommendedName>
        <fullName evidence="7">BHLH domain-containing protein</fullName>
    </recommendedName>
</protein>
<feature type="compositionally biased region" description="Basic and acidic residues" evidence="6">
    <location>
        <begin position="388"/>
        <end position="409"/>
    </location>
</feature>
<dbReference type="GO" id="GO:0046983">
    <property type="term" value="F:protein dimerization activity"/>
    <property type="evidence" value="ECO:0007669"/>
    <property type="project" value="InterPro"/>
</dbReference>
<comment type="caution">
    <text evidence="8">The sequence shown here is derived from an EMBL/GenBank/DDBJ whole genome shotgun (WGS) entry which is preliminary data.</text>
</comment>
<gene>
    <name evidence="8" type="ORF">B0T14DRAFT_93529</name>
</gene>
<evidence type="ECO:0000256" key="4">
    <source>
        <dbReference type="ARBA" id="ARBA00023163"/>
    </source>
</evidence>
<evidence type="ECO:0000313" key="9">
    <source>
        <dbReference type="Proteomes" id="UP001175000"/>
    </source>
</evidence>
<dbReference type="CDD" id="cd11404">
    <property type="entry name" value="bHLHzip_Mlx_like"/>
    <property type="match status" value="1"/>
</dbReference>
<proteinExistence type="predicted"/>
<name>A0AA39X2H9_9PEZI</name>
<keyword evidence="4" id="KW-0804">Transcription</keyword>
<dbReference type="GO" id="GO:0000978">
    <property type="term" value="F:RNA polymerase II cis-regulatory region sequence-specific DNA binding"/>
    <property type="evidence" value="ECO:0007669"/>
    <property type="project" value="TreeGrafter"/>
</dbReference>
<evidence type="ECO:0000256" key="2">
    <source>
        <dbReference type="ARBA" id="ARBA00023015"/>
    </source>
</evidence>
<evidence type="ECO:0000313" key="8">
    <source>
        <dbReference type="EMBL" id="KAK0626094.1"/>
    </source>
</evidence>
<dbReference type="InterPro" id="IPR036638">
    <property type="entry name" value="HLH_DNA-bd_sf"/>
</dbReference>
<keyword evidence="9" id="KW-1185">Reference proteome</keyword>
<dbReference type="Gene3D" id="4.10.280.10">
    <property type="entry name" value="Helix-loop-helix DNA-binding domain"/>
    <property type="match status" value="1"/>
</dbReference>
<evidence type="ECO:0000256" key="1">
    <source>
        <dbReference type="ARBA" id="ARBA00004123"/>
    </source>
</evidence>
<reference evidence="8" key="1">
    <citation type="submission" date="2023-06" db="EMBL/GenBank/DDBJ databases">
        <title>Genome-scale phylogeny and comparative genomics of the fungal order Sordariales.</title>
        <authorList>
            <consortium name="Lawrence Berkeley National Laboratory"/>
            <person name="Hensen N."/>
            <person name="Bonometti L."/>
            <person name="Westerberg I."/>
            <person name="Brannstrom I.O."/>
            <person name="Guillou S."/>
            <person name="Cros-Aarteil S."/>
            <person name="Calhoun S."/>
            <person name="Haridas S."/>
            <person name="Kuo A."/>
            <person name="Mondo S."/>
            <person name="Pangilinan J."/>
            <person name="Riley R."/>
            <person name="Labutti K."/>
            <person name="Andreopoulos B."/>
            <person name="Lipzen A."/>
            <person name="Chen C."/>
            <person name="Yanf M."/>
            <person name="Daum C."/>
            <person name="Ng V."/>
            <person name="Clum A."/>
            <person name="Steindorff A."/>
            <person name="Ohm R."/>
            <person name="Martin F."/>
            <person name="Silar P."/>
            <person name="Natvig D."/>
            <person name="Lalanne C."/>
            <person name="Gautier V."/>
            <person name="Ament-Velasquez S.L."/>
            <person name="Kruys A."/>
            <person name="Hutchinson M.I."/>
            <person name="Powell A.J."/>
            <person name="Barry K."/>
            <person name="Miller A.N."/>
            <person name="Grigoriev I.V."/>
            <person name="Debuchy R."/>
            <person name="Gladieux P."/>
            <person name="Thoren M.H."/>
            <person name="Johannesson H."/>
        </authorList>
    </citation>
    <scope>NUCLEOTIDE SEQUENCE</scope>
    <source>
        <strain evidence="8">CBS 606.72</strain>
    </source>
</reference>
<dbReference type="Proteomes" id="UP001175000">
    <property type="component" value="Unassembled WGS sequence"/>
</dbReference>
<dbReference type="PANTHER" id="PTHR15741:SF27">
    <property type="entry name" value="TRANSCRIPTION FACTOR AP-4"/>
    <property type="match status" value="1"/>
</dbReference>
<dbReference type="EMBL" id="JAULSU010000002">
    <property type="protein sequence ID" value="KAK0626094.1"/>
    <property type="molecule type" value="Genomic_DNA"/>
</dbReference>
<dbReference type="GO" id="GO:0000981">
    <property type="term" value="F:DNA-binding transcription factor activity, RNA polymerase II-specific"/>
    <property type="evidence" value="ECO:0007669"/>
    <property type="project" value="TreeGrafter"/>
</dbReference>
<feature type="region of interest" description="Disordered" evidence="6">
    <location>
        <begin position="267"/>
        <end position="296"/>
    </location>
</feature>